<organism evidence="1 2">
    <name type="scientific">Segatella copri</name>
    <dbReference type="NCBI Taxonomy" id="165179"/>
    <lineage>
        <taxon>Bacteria</taxon>
        <taxon>Pseudomonadati</taxon>
        <taxon>Bacteroidota</taxon>
        <taxon>Bacteroidia</taxon>
        <taxon>Bacteroidales</taxon>
        <taxon>Prevotellaceae</taxon>
        <taxon>Segatella</taxon>
    </lineage>
</organism>
<dbReference type="Proteomes" id="UP000480425">
    <property type="component" value="Unassembled WGS sequence"/>
</dbReference>
<name>A0A6G1U2C3_9BACT</name>
<dbReference type="AlphaFoldDB" id="A0A6G1U2C3"/>
<evidence type="ECO:0000313" key="2">
    <source>
        <dbReference type="Proteomes" id="UP000480425"/>
    </source>
</evidence>
<evidence type="ECO:0000313" key="1">
    <source>
        <dbReference type="EMBL" id="MQN80931.1"/>
    </source>
</evidence>
<protein>
    <submittedName>
        <fullName evidence="1">Uncharacterized protein</fullName>
    </submittedName>
</protein>
<sequence length="77" mass="9286">MFENEAVAGFFERGEKLDKKLDKKLPDKMPSFFVWFLGFLGARDKPSRRERLRFLLPLLERVGGMWVWEWLDRLIIL</sequence>
<comment type="caution">
    <text evidence="1">The sequence shown here is derived from an EMBL/GenBank/DDBJ whole genome shotgun (WGS) entry which is preliminary data.</text>
</comment>
<dbReference type="EMBL" id="VZCB01000061">
    <property type="protein sequence ID" value="MQN80931.1"/>
    <property type="molecule type" value="Genomic_DNA"/>
</dbReference>
<accession>A0A6G1U2C3</accession>
<proteinExistence type="predicted"/>
<dbReference type="RefSeq" id="WP_153123763.1">
    <property type="nucleotide sequence ID" value="NZ_VZCB01000061.1"/>
</dbReference>
<reference evidence="1 2" key="1">
    <citation type="submission" date="2019-09" db="EMBL/GenBank/DDBJ databases">
        <title>Distinct polysaccharide growth profiles of human intestinal Prevotella copri isolates.</title>
        <authorList>
            <person name="Fehlner-Peach H."/>
            <person name="Magnabosco C."/>
            <person name="Raghavan V."/>
            <person name="Scher J.U."/>
            <person name="Tett A."/>
            <person name="Cox L.M."/>
            <person name="Gottsegen C."/>
            <person name="Watters A."/>
            <person name="Wiltshire- Gordon J.D."/>
            <person name="Segata N."/>
            <person name="Bonneau R."/>
            <person name="Littman D.R."/>
        </authorList>
    </citation>
    <scope>NUCLEOTIDE SEQUENCE [LARGE SCALE GENOMIC DNA]</scope>
    <source>
        <strain evidence="2">iA622</strain>
    </source>
</reference>
<gene>
    <name evidence="1" type="ORF">F7D73_08190</name>
</gene>